<gene>
    <name evidence="7" type="ORF">AMORRO_LOCUS537</name>
</gene>
<dbReference type="GO" id="GO:0001006">
    <property type="term" value="F:RNA polymerase III type 3 promoter sequence-specific DNA binding"/>
    <property type="evidence" value="ECO:0007669"/>
    <property type="project" value="TreeGrafter"/>
</dbReference>
<name>A0A9N8V977_9GLOM</name>
<dbReference type="PROSITE" id="PS51294">
    <property type="entry name" value="HTH_MYB"/>
    <property type="match status" value="2"/>
</dbReference>
<dbReference type="GO" id="GO:0042795">
    <property type="term" value="P:snRNA transcription by RNA polymerase II"/>
    <property type="evidence" value="ECO:0007669"/>
    <property type="project" value="TreeGrafter"/>
</dbReference>
<feature type="domain" description="Myb-like" evidence="5">
    <location>
        <begin position="60"/>
        <end position="110"/>
    </location>
</feature>
<dbReference type="AlphaFoldDB" id="A0A9N8V977"/>
<reference evidence="7" key="1">
    <citation type="submission" date="2021-06" db="EMBL/GenBank/DDBJ databases">
        <authorList>
            <person name="Kallberg Y."/>
            <person name="Tangrot J."/>
            <person name="Rosling A."/>
        </authorList>
    </citation>
    <scope>NUCLEOTIDE SEQUENCE</scope>
    <source>
        <strain evidence="7">CL551</strain>
    </source>
</reference>
<evidence type="ECO:0000313" key="7">
    <source>
        <dbReference type="EMBL" id="CAG8444764.1"/>
    </source>
</evidence>
<dbReference type="OrthoDB" id="2143914at2759"/>
<feature type="domain" description="HTH myb-type" evidence="6">
    <location>
        <begin position="8"/>
        <end position="63"/>
    </location>
</feature>
<dbReference type="CDD" id="cd00167">
    <property type="entry name" value="SANT"/>
    <property type="match status" value="2"/>
</dbReference>
<proteinExistence type="predicted"/>
<evidence type="ECO:0000259" key="6">
    <source>
        <dbReference type="PROSITE" id="PS51294"/>
    </source>
</evidence>
<evidence type="ECO:0000256" key="3">
    <source>
        <dbReference type="ARBA" id="ARBA00023163"/>
    </source>
</evidence>
<dbReference type="InterPro" id="IPR017930">
    <property type="entry name" value="Myb_dom"/>
</dbReference>
<dbReference type="PROSITE" id="PS50090">
    <property type="entry name" value="MYB_LIKE"/>
    <property type="match status" value="2"/>
</dbReference>
<keyword evidence="4" id="KW-0539">Nucleus</keyword>
<comment type="caution">
    <text evidence="7">The sequence shown here is derived from an EMBL/GenBank/DDBJ whole genome shotgun (WGS) entry which is preliminary data.</text>
</comment>
<dbReference type="SUPFAM" id="SSF46689">
    <property type="entry name" value="Homeodomain-like"/>
    <property type="match status" value="1"/>
</dbReference>
<keyword evidence="1" id="KW-0805">Transcription regulation</keyword>
<dbReference type="GO" id="GO:0000978">
    <property type="term" value="F:RNA polymerase II cis-regulatory region sequence-specific DNA binding"/>
    <property type="evidence" value="ECO:0007669"/>
    <property type="project" value="TreeGrafter"/>
</dbReference>
<dbReference type="InterPro" id="IPR001005">
    <property type="entry name" value="SANT/Myb"/>
</dbReference>
<dbReference type="InterPro" id="IPR051575">
    <property type="entry name" value="Myb-like_DNA-bd"/>
</dbReference>
<keyword evidence="3" id="KW-0804">Transcription</keyword>
<evidence type="ECO:0000256" key="4">
    <source>
        <dbReference type="ARBA" id="ARBA00023242"/>
    </source>
</evidence>
<evidence type="ECO:0000256" key="1">
    <source>
        <dbReference type="ARBA" id="ARBA00023015"/>
    </source>
</evidence>
<evidence type="ECO:0000256" key="2">
    <source>
        <dbReference type="ARBA" id="ARBA00023125"/>
    </source>
</evidence>
<accession>A0A9N8V977</accession>
<dbReference type="Pfam" id="PF00249">
    <property type="entry name" value="Myb_DNA-binding"/>
    <property type="match status" value="2"/>
</dbReference>
<organism evidence="7 8">
    <name type="scientific">Acaulospora morrowiae</name>
    <dbReference type="NCBI Taxonomy" id="94023"/>
    <lineage>
        <taxon>Eukaryota</taxon>
        <taxon>Fungi</taxon>
        <taxon>Fungi incertae sedis</taxon>
        <taxon>Mucoromycota</taxon>
        <taxon>Glomeromycotina</taxon>
        <taxon>Glomeromycetes</taxon>
        <taxon>Diversisporales</taxon>
        <taxon>Acaulosporaceae</taxon>
        <taxon>Acaulospora</taxon>
    </lineage>
</organism>
<sequence>MASQETYSENRHHGRFSMEEDARLLEYVSKHGAKRWRDVAIYVGTRDSKQCRERYFGHLAPQVNKEPFTEKEIDEIYRLFEEGCKWAAIAKRLGNGRIPNNIKNTWNQKLSKTQRGERIIKKKREDSSVKNKVKARPLLSSQGKTLEIFSISSDDDDKFIKKLPDIQLSFLNHREKLSATPFPPLKPLERIPTNIQYNIQLPPISPRMRIY</sequence>
<dbReference type="PANTHER" id="PTHR46621:SF1">
    <property type="entry name" value="SNRNA-ACTIVATING PROTEIN COMPLEX SUBUNIT 4"/>
    <property type="match status" value="1"/>
</dbReference>
<dbReference type="InterPro" id="IPR009057">
    <property type="entry name" value="Homeodomain-like_sf"/>
</dbReference>
<dbReference type="SMART" id="SM00717">
    <property type="entry name" value="SANT"/>
    <property type="match status" value="2"/>
</dbReference>
<dbReference type="PANTHER" id="PTHR46621">
    <property type="entry name" value="SNRNA-ACTIVATING PROTEIN COMPLEX SUBUNIT 4"/>
    <property type="match status" value="1"/>
</dbReference>
<feature type="domain" description="Myb-like" evidence="5">
    <location>
        <begin position="8"/>
        <end position="59"/>
    </location>
</feature>
<feature type="domain" description="HTH myb-type" evidence="6">
    <location>
        <begin position="64"/>
        <end position="114"/>
    </location>
</feature>
<dbReference type="Proteomes" id="UP000789342">
    <property type="component" value="Unassembled WGS sequence"/>
</dbReference>
<dbReference type="Gene3D" id="1.10.10.60">
    <property type="entry name" value="Homeodomain-like"/>
    <property type="match status" value="2"/>
</dbReference>
<keyword evidence="8" id="KW-1185">Reference proteome</keyword>
<evidence type="ECO:0000313" key="8">
    <source>
        <dbReference type="Proteomes" id="UP000789342"/>
    </source>
</evidence>
<keyword evidence="2" id="KW-0238">DNA-binding</keyword>
<protein>
    <submittedName>
        <fullName evidence="7">1865_t:CDS:1</fullName>
    </submittedName>
</protein>
<dbReference type="GO" id="GO:0042796">
    <property type="term" value="P:snRNA transcription by RNA polymerase III"/>
    <property type="evidence" value="ECO:0007669"/>
    <property type="project" value="TreeGrafter"/>
</dbReference>
<evidence type="ECO:0000259" key="5">
    <source>
        <dbReference type="PROSITE" id="PS50090"/>
    </source>
</evidence>
<dbReference type="GO" id="GO:0019185">
    <property type="term" value="C:snRNA-activating protein complex"/>
    <property type="evidence" value="ECO:0007669"/>
    <property type="project" value="TreeGrafter"/>
</dbReference>
<dbReference type="EMBL" id="CAJVPV010000149">
    <property type="protein sequence ID" value="CAG8444764.1"/>
    <property type="molecule type" value="Genomic_DNA"/>
</dbReference>